<proteinExistence type="inferred from homology"/>
<dbReference type="Pfam" id="PF13416">
    <property type="entry name" value="SBP_bac_8"/>
    <property type="match status" value="1"/>
</dbReference>
<protein>
    <submittedName>
        <fullName evidence="5">Extracellular solute-binding protein</fullName>
    </submittedName>
</protein>
<evidence type="ECO:0000256" key="2">
    <source>
        <dbReference type="ARBA" id="ARBA00008520"/>
    </source>
</evidence>
<comment type="similarity">
    <text evidence="2">Belongs to the bacterial solute-binding protein 1 family.</text>
</comment>
<name>A0A933L349_9HYPH</name>
<evidence type="ECO:0000256" key="1">
    <source>
        <dbReference type="ARBA" id="ARBA00004418"/>
    </source>
</evidence>
<reference evidence="5" key="1">
    <citation type="submission" date="2020-07" db="EMBL/GenBank/DDBJ databases">
        <title>Huge and variable diversity of episymbiotic CPR bacteria and DPANN archaea in groundwater ecosystems.</title>
        <authorList>
            <person name="He C.Y."/>
            <person name="Keren R."/>
            <person name="Whittaker M."/>
            <person name="Farag I.F."/>
            <person name="Doudna J."/>
            <person name="Cate J.H.D."/>
            <person name="Banfield J.F."/>
        </authorList>
    </citation>
    <scope>NUCLEOTIDE SEQUENCE</scope>
    <source>
        <strain evidence="5">NC_groundwater_1586_Pr3_B-0.1um_66_15</strain>
    </source>
</reference>
<evidence type="ECO:0000313" key="6">
    <source>
        <dbReference type="Proteomes" id="UP000782610"/>
    </source>
</evidence>
<organism evidence="5 6">
    <name type="scientific">Devosia nanyangense</name>
    <dbReference type="NCBI Taxonomy" id="1228055"/>
    <lineage>
        <taxon>Bacteria</taxon>
        <taxon>Pseudomonadati</taxon>
        <taxon>Pseudomonadota</taxon>
        <taxon>Alphaproteobacteria</taxon>
        <taxon>Hyphomicrobiales</taxon>
        <taxon>Devosiaceae</taxon>
        <taxon>Devosia</taxon>
    </lineage>
</organism>
<feature type="signal peptide" evidence="4">
    <location>
        <begin position="1"/>
        <end position="24"/>
    </location>
</feature>
<dbReference type="InterPro" id="IPR050490">
    <property type="entry name" value="Bact_solute-bd_prot1"/>
</dbReference>
<keyword evidence="3" id="KW-0574">Periplasm</keyword>
<comment type="subcellular location">
    <subcellularLocation>
        <location evidence="1">Periplasm</location>
    </subcellularLocation>
</comment>
<dbReference type="SUPFAM" id="SSF53850">
    <property type="entry name" value="Periplasmic binding protein-like II"/>
    <property type="match status" value="1"/>
</dbReference>
<dbReference type="Gene3D" id="3.40.190.10">
    <property type="entry name" value="Periplasmic binding protein-like II"/>
    <property type="match status" value="2"/>
</dbReference>
<sequence length="439" mass="46849">MLKRHLLAAAAATTLLVSALPAQAVSIAYNANFEALIAPGIAAYEAATGQKVDAIKLPGGDDYSTRIQTDLSAGTAADVIMLDSYIVAEYAGSNYLAPLDDLLKDWDQFKDFMKGPLDVVSYNGKVYALPNGTDVRMLYYNKADFTKAGLPIPWAPKTWADVIDAGKALNKVGVANAFLLEAGTKWGEGTTMQGFYMTLLGADTPDGDRNRLRDRASGKWIGDSPAIRNTLKFYQDVYVNDKISGTAINYAADVFNDTNNAFLAGDIGIYATGNWANDCLWGCGNANQPSQEEKDKLVGFSPWPGSGLPGAKATTNISGGWTVALTAKAATNPDAIKLLEAIYDAKNLGKWTVDTKTLTVRQDIADSDAYKSNPFLAQITAMVADTTGRDTVPGYAKVSALVQDMTAGILDGKSIDDVVKTYHDALVDEFGADAVVTLQ</sequence>
<feature type="chain" id="PRO_5037830110" evidence="4">
    <location>
        <begin position="25"/>
        <end position="439"/>
    </location>
</feature>
<comment type="caution">
    <text evidence="5">The sequence shown here is derived from an EMBL/GenBank/DDBJ whole genome shotgun (WGS) entry which is preliminary data.</text>
</comment>
<dbReference type="Proteomes" id="UP000782610">
    <property type="component" value="Unassembled WGS sequence"/>
</dbReference>
<dbReference type="PANTHER" id="PTHR43649">
    <property type="entry name" value="ARABINOSE-BINDING PROTEIN-RELATED"/>
    <property type="match status" value="1"/>
</dbReference>
<evidence type="ECO:0000256" key="4">
    <source>
        <dbReference type="SAM" id="SignalP"/>
    </source>
</evidence>
<dbReference type="PANTHER" id="PTHR43649:SF14">
    <property type="entry name" value="BLR3389 PROTEIN"/>
    <property type="match status" value="1"/>
</dbReference>
<evidence type="ECO:0000313" key="5">
    <source>
        <dbReference type="EMBL" id="MBI4923339.1"/>
    </source>
</evidence>
<dbReference type="GO" id="GO:0042597">
    <property type="term" value="C:periplasmic space"/>
    <property type="evidence" value="ECO:0007669"/>
    <property type="project" value="UniProtKB-SubCell"/>
</dbReference>
<gene>
    <name evidence="5" type="ORF">HY834_16480</name>
</gene>
<dbReference type="InterPro" id="IPR006059">
    <property type="entry name" value="SBP"/>
</dbReference>
<dbReference type="AlphaFoldDB" id="A0A933L349"/>
<accession>A0A933L349</accession>
<dbReference type="EMBL" id="JACRAF010000052">
    <property type="protein sequence ID" value="MBI4923339.1"/>
    <property type="molecule type" value="Genomic_DNA"/>
</dbReference>
<evidence type="ECO:0000256" key="3">
    <source>
        <dbReference type="ARBA" id="ARBA00022764"/>
    </source>
</evidence>
<keyword evidence="4" id="KW-0732">Signal</keyword>